<evidence type="ECO:0000256" key="1">
    <source>
        <dbReference type="SAM" id="SignalP"/>
    </source>
</evidence>
<evidence type="ECO:0000313" key="2">
    <source>
        <dbReference type="EMBL" id="KIS66056.1"/>
    </source>
</evidence>
<dbReference type="InParanoid" id="A0A0D1DQ35"/>
<protein>
    <submittedName>
        <fullName evidence="2">Uncharacterized protein</fullName>
    </submittedName>
</protein>
<dbReference type="RefSeq" id="XP_011392173.1">
    <property type="nucleotide sequence ID" value="XM_011393871.1"/>
</dbReference>
<feature type="signal peptide" evidence="1">
    <location>
        <begin position="1"/>
        <end position="31"/>
    </location>
</feature>
<dbReference type="EMBL" id="CM003159">
    <property type="protein sequence ID" value="KIS66056.1"/>
    <property type="molecule type" value="Genomic_DNA"/>
</dbReference>
<evidence type="ECO:0000313" key="3">
    <source>
        <dbReference type="Proteomes" id="UP000000561"/>
    </source>
</evidence>
<sequence length="146" mass="15681">MILAGLQSPMLSKAVLLSVAAFATLLSYTSASRFISPGVNSTIDFAGQLFHLEYYGANGNLSMSIYAQLTITSLAFGSEAVGLDASRVHGYSLSQPLNLATVYPNAFQPDTSDEDRAAYRYNAYDYNLSLASQPLDIDSGTRLTAF</sequence>
<reference evidence="2 3" key="1">
    <citation type="journal article" date="2006" name="Nature">
        <title>Insights from the genome of the biotrophic fungal plant pathogen Ustilago maydis.</title>
        <authorList>
            <person name="Kamper J."/>
            <person name="Kahmann R."/>
            <person name="Bolker M."/>
            <person name="Ma L.J."/>
            <person name="Brefort T."/>
            <person name="Saville B.J."/>
            <person name="Banuett F."/>
            <person name="Kronstad J.W."/>
            <person name="Gold S.E."/>
            <person name="Muller O."/>
            <person name="Perlin M.H."/>
            <person name="Wosten H.A."/>
            <person name="de Vries R."/>
            <person name="Ruiz-Herrera J."/>
            <person name="Reynaga-Pena C.G."/>
            <person name="Snetselaar K."/>
            <person name="McCann M."/>
            <person name="Perez-Martin J."/>
            <person name="Feldbrugge M."/>
            <person name="Basse C.W."/>
            <person name="Steinberg G."/>
            <person name="Ibeas J.I."/>
            <person name="Holloman W."/>
            <person name="Guzman P."/>
            <person name="Farman M."/>
            <person name="Stajich J.E."/>
            <person name="Sentandreu R."/>
            <person name="Gonzalez-Prieto J.M."/>
            <person name="Kennell J.C."/>
            <person name="Molina L."/>
            <person name="Schirawski J."/>
            <person name="Mendoza-Mendoza A."/>
            <person name="Greilinger D."/>
            <person name="Munch K."/>
            <person name="Rossel N."/>
            <person name="Scherer M."/>
            <person name="Vranes M."/>
            <person name="Ladendorf O."/>
            <person name="Vincon V."/>
            <person name="Fuchs U."/>
            <person name="Sandrock B."/>
            <person name="Meng S."/>
            <person name="Ho E.C."/>
            <person name="Cahill M.J."/>
            <person name="Boyce K.J."/>
            <person name="Klose J."/>
            <person name="Klosterman S.J."/>
            <person name="Deelstra H.J."/>
            <person name="Ortiz-Castellanos L."/>
            <person name="Li W."/>
            <person name="Sanchez-Alonso P."/>
            <person name="Schreier P.H."/>
            <person name="Hauser-Hahn I."/>
            <person name="Vaupel M."/>
            <person name="Koopmann E."/>
            <person name="Friedrich G."/>
            <person name="Voss H."/>
            <person name="Schluter T."/>
            <person name="Margolis J."/>
            <person name="Platt D."/>
            <person name="Swimmer C."/>
            <person name="Gnirke A."/>
            <person name="Chen F."/>
            <person name="Vysotskaia V."/>
            <person name="Mannhaupt G."/>
            <person name="Guldener U."/>
            <person name="Munsterkotter M."/>
            <person name="Haase D."/>
            <person name="Oesterheld M."/>
            <person name="Mewes H.W."/>
            <person name="Mauceli E.W."/>
            <person name="DeCaprio D."/>
            <person name="Wade C.M."/>
            <person name="Butler J."/>
            <person name="Young S."/>
            <person name="Jaffe D.B."/>
            <person name="Calvo S."/>
            <person name="Nusbaum C."/>
            <person name="Galagan J."/>
            <person name="Birren B.W."/>
        </authorList>
    </citation>
    <scope>NUCLEOTIDE SEQUENCE [LARGE SCALE GENOMIC DNA]</scope>
    <source>
        <strain evidence="3">DSM 14603 / FGSC 9021 / UM521</strain>
    </source>
</reference>
<feature type="chain" id="PRO_5002229245" evidence="1">
    <location>
        <begin position="32"/>
        <end position="146"/>
    </location>
</feature>
<proteinExistence type="predicted"/>
<dbReference type="AlphaFoldDB" id="A0A0D1DQ35"/>
<keyword evidence="3" id="KW-1185">Reference proteome</keyword>
<name>A0A0D1DQ35_MYCMD</name>
<dbReference type="OrthoDB" id="10506534at2759"/>
<gene>
    <name evidence="2" type="ORF">UMAG_05799</name>
</gene>
<dbReference type="VEuPathDB" id="FungiDB:UMAG_05799"/>
<dbReference type="KEGG" id="uma:UMAG_05799"/>
<keyword evidence="1" id="KW-0732">Signal</keyword>
<dbReference type="GeneID" id="23565587"/>
<organism evidence="2 3">
    <name type="scientific">Mycosarcoma maydis</name>
    <name type="common">Corn smut fungus</name>
    <name type="synonym">Ustilago maydis</name>
    <dbReference type="NCBI Taxonomy" id="5270"/>
    <lineage>
        <taxon>Eukaryota</taxon>
        <taxon>Fungi</taxon>
        <taxon>Dikarya</taxon>
        <taxon>Basidiomycota</taxon>
        <taxon>Ustilaginomycotina</taxon>
        <taxon>Ustilaginomycetes</taxon>
        <taxon>Ustilaginales</taxon>
        <taxon>Ustilaginaceae</taxon>
        <taxon>Mycosarcoma</taxon>
    </lineage>
</organism>
<accession>A0A0D1DQ35</accession>
<dbReference type="Proteomes" id="UP000000561">
    <property type="component" value="Chromosome 20"/>
</dbReference>